<evidence type="ECO:0000313" key="3">
    <source>
        <dbReference type="EMBL" id="KAK9503435.1"/>
    </source>
</evidence>
<dbReference type="EMBL" id="JAPXFL010000007">
    <property type="protein sequence ID" value="KAK9503435.1"/>
    <property type="molecule type" value="Genomic_DNA"/>
</dbReference>
<reference evidence="2 4" key="1">
    <citation type="submission" date="2022-12" db="EMBL/GenBank/DDBJ databases">
        <title>Chromosome-level genome assembly of true bugs.</title>
        <authorList>
            <person name="Ma L."/>
            <person name="Li H."/>
        </authorList>
    </citation>
    <scope>NUCLEOTIDE SEQUENCE [LARGE SCALE GENOMIC DNA]</scope>
    <source>
        <strain evidence="2">Lab_2022b</strain>
    </source>
</reference>
<keyword evidence="1" id="KW-0812">Transmembrane</keyword>
<evidence type="ECO:0000313" key="4">
    <source>
        <dbReference type="Proteomes" id="UP001461498"/>
    </source>
</evidence>
<comment type="caution">
    <text evidence="2">The sequence shown here is derived from an EMBL/GenBank/DDBJ whole genome shotgun (WGS) entry which is preliminary data.</text>
</comment>
<dbReference type="EMBL" id="JAPXFL010000071">
    <property type="protein sequence ID" value="KAK9496555.1"/>
    <property type="molecule type" value="Genomic_DNA"/>
</dbReference>
<accession>A0AAW1CH04</accession>
<dbReference type="Proteomes" id="UP001461498">
    <property type="component" value="Unassembled WGS sequence"/>
</dbReference>
<sequence length="75" mass="8851">MILLKCWNILLVIIVLFYCFTATIQKEIKKEVVEEPVIKKLLTNVYHIIDVPLRPCLENQKRDRFGKCRSIFGKS</sequence>
<keyword evidence="4" id="KW-1185">Reference proteome</keyword>
<feature type="transmembrane region" description="Helical" evidence="1">
    <location>
        <begin position="6"/>
        <end position="24"/>
    </location>
</feature>
<dbReference type="AlphaFoldDB" id="A0AAW1CH04"/>
<protein>
    <submittedName>
        <fullName evidence="2">Uncharacterized protein</fullName>
    </submittedName>
</protein>
<gene>
    <name evidence="3" type="ORF">O3M35_009990</name>
    <name evidence="2" type="ORF">O3M35_013165</name>
</gene>
<name>A0AAW1CH04_9HEMI</name>
<keyword evidence="1" id="KW-1133">Transmembrane helix</keyword>
<organism evidence="2 4">
    <name type="scientific">Rhynocoris fuscipes</name>
    <dbReference type="NCBI Taxonomy" id="488301"/>
    <lineage>
        <taxon>Eukaryota</taxon>
        <taxon>Metazoa</taxon>
        <taxon>Ecdysozoa</taxon>
        <taxon>Arthropoda</taxon>
        <taxon>Hexapoda</taxon>
        <taxon>Insecta</taxon>
        <taxon>Pterygota</taxon>
        <taxon>Neoptera</taxon>
        <taxon>Paraneoptera</taxon>
        <taxon>Hemiptera</taxon>
        <taxon>Heteroptera</taxon>
        <taxon>Panheteroptera</taxon>
        <taxon>Cimicomorpha</taxon>
        <taxon>Reduviidae</taxon>
        <taxon>Harpactorinae</taxon>
        <taxon>Harpactorini</taxon>
        <taxon>Rhynocoris</taxon>
    </lineage>
</organism>
<keyword evidence="1" id="KW-0472">Membrane</keyword>
<proteinExistence type="predicted"/>
<evidence type="ECO:0000256" key="1">
    <source>
        <dbReference type="SAM" id="Phobius"/>
    </source>
</evidence>
<evidence type="ECO:0000313" key="2">
    <source>
        <dbReference type="EMBL" id="KAK9496555.1"/>
    </source>
</evidence>